<keyword evidence="1" id="KW-0812">Transmembrane</keyword>
<feature type="transmembrane region" description="Helical" evidence="1">
    <location>
        <begin position="7"/>
        <end position="27"/>
    </location>
</feature>
<gene>
    <name evidence="2" type="ORF">K435DRAFT_790965</name>
</gene>
<feature type="transmembrane region" description="Helical" evidence="1">
    <location>
        <begin position="39"/>
        <end position="59"/>
    </location>
</feature>
<keyword evidence="3" id="KW-1185">Reference proteome</keyword>
<name>A0A4S8MN95_DENBC</name>
<keyword evidence="1" id="KW-0472">Membrane</keyword>
<feature type="transmembrane region" description="Helical" evidence="1">
    <location>
        <begin position="85"/>
        <end position="102"/>
    </location>
</feature>
<proteinExistence type="predicted"/>
<sequence>MIVTEIFFDLVLAGAFLDGGLVARGLMGDIAYSGRSIDTIILTVPLLLTNLVTTALIGYKIWCHRRDIQHNLGATNRSSSKVQKILLLLVECGVFYLGIWVWNKAAIVNTMPEIVALYPLLIILVVTHENAKPENANDMSLSQSIRFASVQAASSEAQNSVEESRADCLAANVDNGSQGERIETEV</sequence>
<feature type="transmembrane region" description="Helical" evidence="1">
    <location>
        <begin position="114"/>
        <end position="131"/>
    </location>
</feature>
<reference evidence="2 3" key="1">
    <citation type="journal article" date="2019" name="Nat. Ecol. Evol.">
        <title>Megaphylogeny resolves global patterns of mushroom evolution.</title>
        <authorList>
            <person name="Varga T."/>
            <person name="Krizsan K."/>
            <person name="Foldi C."/>
            <person name="Dima B."/>
            <person name="Sanchez-Garcia M."/>
            <person name="Sanchez-Ramirez S."/>
            <person name="Szollosi G.J."/>
            <person name="Szarkandi J.G."/>
            <person name="Papp V."/>
            <person name="Albert L."/>
            <person name="Andreopoulos W."/>
            <person name="Angelini C."/>
            <person name="Antonin V."/>
            <person name="Barry K.W."/>
            <person name="Bougher N.L."/>
            <person name="Buchanan P."/>
            <person name="Buyck B."/>
            <person name="Bense V."/>
            <person name="Catcheside P."/>
            <person name="Chovatia M."/>
            <person name="Cooper J."/>
            <person name="Damon W."/>
            <person name="Desjardin D."/>
            <person name="Finy P."/>
            <person name="Geml J."/>
            <person name="Haridas S."/>
            <person name="Hughes K."/>
            <person name="Justo A."/>
            <person name="Karasinski D."/>
            <person name="Kautmanova I."/>
            <person name="Kiss B."/>
            <person name="Kocsube S."/>
            <person name="Kotiranta H."/>
            <person name="LaButti K.M."/>
            <person name="Lechner B.E."/>
            <person name="Liimatainen K."/>
            <person name="Lipzen A."/>
            <person name="Lukacs Z."/>
            <person name="Mihaltcheva S."/>
            <person name="Morgado L.N."/>
            <person name="Niskanen T."/>
            <person name="Noordeloos M.E."/>
            <person name="Ohm R.A."/>
            <person name="Ortiz-Santana B."/>
            <person name="Ovrebo C."/>
            <person name="Racz N."/>
            <person name="Riley R."/>
            <person name="Savchenko A."/>
            <person name="Shiryaev A."/>
            <person name="Soop K."/>
            <person name="Spirin V."/>
            <person name="Szebenyi C."/>
            <person name="Tomsovsky M."/>
            <person name="Tulloss R.E."/>
            <person name="Uehling J."/>
            <person name="Grigoriev I.V."/>
            <person name="Vagvolgyi C."/>
            <person name="Papp T."/>
            <person name="Martin F.M."/>
            <person name="Miettinen O."/>
            <person name="Hibbett D.S."/>
            <person name="Nagy L.G."/>
        </authorList>
    </citation>
    <scope>NUCLEOTIDE SEQUENCE [LARGE SCALE GENOMIC DNA]</scope>
    <source>
        <strain evidence="2 3">CBS 962.96</strain>
    </source>
</reference>
<dbReference type="Proteomes" id="UP000297245">
    <property type="component" value="Unassembled WGS sequence"/>
</dbReference>
<dbReference type="OrthoDB" id="3174319at2759"/>
<protein>
    <submittedName>
        <fullName evidence="2">Uncharacterized protein</fullName>
    </submittedName>
</protein>
<evidence type="ECO:0000313" key="2">
    <source>
        <dbReference type="EMBL" id="THV04398.1"/>
    </source>
</evidence>
<keyword evidence="1" id="KW-1133">Transmembrane helix</keyword>
<accession>A0A4S8MN95</accession>
<dbReference type="AlphaFoldDB" id="A0A4S8MN95"/>
<evidence type="ECO:0000256" key="1">
    <source>
        <dbReference type="SAM" id="Phobius"/>
    </source>
</evidence>
<organism evidence="2 3">
    <name type="scientific">Dendrothele bispora (strain CBS 962.96)</name>
    <dbReference type="NCBI Taxonomy" id="1314807"/>
    <lineage>
        <taxon>Eukaryota</taxon>
        <taxon>Fungi</taxon>
        <taxon>Dikarya</taxon>
        <taxon>Basidiomycota</taxon>
        <taxon>Agaricomycotina</taxon>
        <taxon>Agaricomycetes</taxon>
        <taxon>Agaricomycetidae</taxon>
        <taxon>Agaricales</taxon>
        <taxon>Agaricales incertae sedis</taxon>
        <taxon>Dendrothele</taxon>
    </lineage>
</organism>
<evidence type="ECO:0000313" key="3">
    <source>
        <dbReference type="Proteomes" id="UP000297245"/>
    </source>
</evidence>
<dbReference type="EMBL" id="ML179056">
    <property type="protein sequence ID" value="THV04398.1"/>
    <property type="molecule type" value="Genomic_DNA"/>
</dbReference>